<evidence type="ECO:0000313" key="2">
    <source>
        <dbReference type="Proteomes" id="UP000182977"/>
    </source>
</evidence>
<proteinExistence type="predicted"/>
<name>A0A1H2LYH2_9ACTN</name>
<dbReference type="Proteomes" id="UP000182977">
    <property type="component" value="Chromosome I"/>
</dbReference>
<dbReference type="EMBL" id="LT629791">
    <property type="protein sequence ID" value="SDU86053.1"/>
    <property type="molecule type" value="Genomic_DNA"/>
</dbReference>
<evidence type="ECO:0000313" key="1">
    <source>
        <dbReference type="EMBL" id="SDU86053.1"/>
    </source>
</evidence>
<dbReference type="AlphaFoldDB" id="A0A1H2LYH2"/>
<gene>
    <name evidence="1" type="ORF">SAMN04488563_6845</name>
</gene>
<sequence>MGDAEDAPGERLVAAVRDDVGARLALAAEFYARRRGIRTYGRAQLAFMRWQARRGVLEPAGSPWWRAVNEGLLRHAFEAAALLDAGRSADAGRPAVAPWVRFLERPSPSRWYRAHNGSIVAGYFEHRELAAGEHEVERFFMDVALLRVFFAHALVAAPRTALGRFWPAATVLGDPRRRGTGWFLSLRNILPDWYPLDDLTIDEVLRGENRFGRHVDYGVIVPRLDRLYAFAAAELGDPRIVGLLRGGGPCYAWPADRDEVWRPVGWTVRLVGRITG</sequence>
<accession>A0A1H2LYH2</accession>
<organism evidence="1 2">
    <name type="scientific">Jiangella alkaliphila</name>
    <dbReference type="NCBI Taxonomy" id="419479"/>
    <lineage>
        <taxon>Bacteria</taxon>
        <taxon>Bacillati</taxon>
        <taxon>Actinomycetota</taxon>
        <taxon>Actinomycetes</taxon>
        <taxon>Jiangellales</taxon>
        <taxon>Jiangellaceae</taxon>
        <taxon>Jiangella</taxon>
    </lineage>
</organism>
<dbReference type="STRING" id="419479.SAMN04488563_6845"/>
<reference evidence="2" key="1">
    <citation type="submission" date="2016-10" db="EMBL/GenBank/DDBJ databases">
        <authorList>
            <person name="Varghese N."/>
            <person name="Submissions S."/>
        </authorList>
    </citation>
    <scope>NUCLEOTIDE SEQUENCE [LARGE SCALE GENOMIC DNA]</scope>
    <source>
        <strain evidence="2">DSM 45079</strain>
    </source>
</reference>
<dbReference type="RefSeq" id="WP_046771483.1">
    <property type="nucleotide sequence ID" value="NZ_LBMC01000043.1"/>
</dbReference>
<keyword evidence="2" id="KW-1185">Reference proteome</keyword>
<protein>
    <submittedName>
        <fullName evidence="1">Uncharacterized protein</fullName>
    </submittedName>
</protein>